<evidence type="ECO:0000256" key="3">
    <source>
        <dbReference type="ARBA" id="ARBA00022475"/>
    </source>
</evidence>
<protein>
    <submittedName>
        <fullName evidence="8">Type IV secretory system conjugative DNA transfer family protein</fullName>
    </submittedName>
</protein>
<dbReference type="PANTHER" id="PTHR37937:SF1">
    <property type="entry name" value="CONJUGATIVE TRANSFER: DNA TRANSPORT"/>
    <property type="match status" value="1"/>
</dbReference>
<dbReference type="GO" id="GO:0005886">
    <property type="term" value="C:plasma membrane"/>
    <property type="evidence" value="ECO:0007669"/>
    <property type="project" value="UniProtKB-SubCell"/>
</dbReference>
<evidence type="ECO:0000256" key="1">
    <source>
        <dbReference type="ARBA" id="ARBA00004651"/>
    </source>
</evidence>
<keyword evidence="4 7" id="KW-0812">Transmembrane</keyword>
<reference evidence="8" key="2">
    <citation type="submission" date="2021-04" db="EMBL/GenBank/DDBJ databases">
        <authorList>
            <person name="Gilroy R."/>
        </authorList>
    </citation>
    <scope>NUCLEOTIDE SEQUENCE</scope>
    <source>
        <strain evidence="8">CHK188-16595</strain>
    </source>
</reference>
<proteinExistence type="inferred from homology"/>
<evidence type="ECO:0000256" key="6">
    <source>
        <dbReference type="ARBA" id="ARBA00023136"/>
    </source>
</evidence>
<sequence>MMVYQSQKARNRPAYIATLVGIIPVLYLSILIAPYMEDGLVGLVQHYSEISFFHPVWTDQTPQTMFVCLVIYLFVALIAIASRKRYHRRGVEDGSSDWADPKAMQKEFRSNSEQRIVYSENFAISFSKKDLFKHKRNLNTVLIGGPGAGKTTGFVYPNLLEMSANYVVLDPSGEVCRNTAKKLQDEGGYKVKVFNLKNTECSWCYNPFTYIKNDDDVQRVVTAIFKATTAPGTQTQDPFWDEAGKMLLSSLIYLLVYFGTDTEKNFPYVMNLLRAGRIENSEDEETKSALDILFQSVEQMYPDHICVRYYKNATSGAGKTMQSVQITLLSRLQKFELPSIKNIMCRDELELDKLGEEPTVLYLIIPDNDTSYNFIISLLYIQLFQVLYDIADTVYRGRLPRFVHIIMDEFANVHTPDDFLSILATCRKRNIGISIILQNIAQLKAKYKEGWENIIGQCDEFMYLGGNEDSTHKYVSGMLGTETIDTSTSGRQFGMHGNSSANYQQKGRELMKPDEVRMLSYDYAIIIVKNAPPLVDRKINVFHYKKAAGTPMGGANDMEYIIPQRLKQAVPDPDAETAKSQSHDPYEDTAYGTVQEDNIWISVDGTDYDIADYDIAELVQSYSIDLSELENFMEQCLTKK</sequence>
<evidence type="ECO:0000256" key="7">
    <source>
        <dbReference type="SAM" id="Phobius"/>
    </source>
</evidence>
<dbReference type="SUPFAM" id="SSF52540">
    <property type="entry name" value="P-loop containing nucleoside triphosphate hydrolases"/>
    <property type="match status" value="1"/>
</dbReference>
<reference evidence="8" key="1">
    <citation type="journal article" date="2021" name="PeerJ">
        <title>Extensive microbial diversity within the chicken gut microbiome revealed by metagenomics and culture.</title>
        <authorList>
            <person name="Gilroy R."/>
            <person name="Ravi A."/>
            <person name="Getino M."/>
            <person name="Pursley I."/>
            <person name="Horton D.L."/>
            <person name="Alikhan N.F."/>
            <person name="Baker D."/>
            <person name="Gharbi K."/>
            <person name="Hall N."/>
            <person name="Watson M."/>
            <person name="Adriaenssens E.M."/>
            <person name="Foster-Nyarko E."/>
            <person name="Jarju S."/>
            <person name="Secka A."/>
            <person name="Antonio M."/>
            <person name="Oren A."/>
            <person name="Chaudhuri R.R."/>
            <person name="La Ragione R."/>
            <person name="Hildebrand F."/>
            <person name="Pallen M.J."/>
        </authorList>
    </citation>
    <scope>NUCLEOTIDE SEQUENCE</scope>
    <source>
        <strain evidence="8">CHK188-16595</strain>
    </source>
</reference>
<keyword evidence="3" id="KW-1003">Cell membrane</keyword>
<feature type="transmembrane region" description="Helical" evidence="7">
    <location>
        <begin position="12"/>
        <end position="36"/>
    </location>
</feature>
<dbReference type="Pfam" id="PF02534">
    <property type="entry name" value="T4SS-DNA_transf"/>
    <property type="match status" value="1"/>
</dbReference>
<dbReference type="Gene3D" id="3.40.50.300">
    <property type="entry name" value="P-loop containing nucleotide triphosphate hydrolases"/>
    <property type="match status" value="1"/>
</dbReference>
<comment type="similarity">
    <text evidence="2">Belongs to the VirD4/TraG family.</text>
</comment>
<feature type="transmembrane region" description="Helical" evidence="7">
    <location>
        <begin position="63"/>
        <end position="81"/>
    </location>
</feature>
<dbReference type="InterPro" id="IPR027417">
    <property type="entry name" value="P-loop_NTPase"/>
</dbReference>
<evidence type="ECO:0000256" key="4">
    <source>
        <dbReference type="ARBA" id="ARBA00022692"/>
    </source>
</evidence>
<evidence type="ECO:0000256" key="2">
    <source>
        <dbReference type="ARBA" id="ARBA00008806"/>
    </source>
</evidence>
<dbReference type="EMBL" id="DWXN01000006">
    <property type="protein sequence ID" value="HJB74646.1"/>
    <property type="molecule type" value="Genomic_DNA"/>
</dbReference>
<comment type="caution">
    <text evidence="8">The sequence shown here is derived from an EMBL/GenBank/DDBJ whole genome shotgun (WGS) entry which is preliminary data.</text>
</comment>
<keyword evidence="5 7" id="KW-1133">Transmembrane helix</keyword>
<evidence type="ECO:0000313" key="8">
    <source>
        <dbReference type="EMBL" id="HJB74646.1"/>
    </source>
</evidence>
<dbReference type="AlphaFoldDB" id="A0A9D2MH45"/>
<gene>
    <name evidence="8" type="ORF">IAA37_03110</name>
</gene>
<dbReference type="InterPro" id="IPR003688">
    <property type="entry name" value="TraG/VirD4"/>
</dbReference>
<organism evidence="8 9">
    <name type="scientific">Candidatus Eubacterium faecale</name>
    <dbReference type="NCBI Taxonomy" id="2838568"/>
    <lineage>
        <taxon>Bacteria</taxon>
        <taxon>Bacillati</taxon>
        <taxon>Bacillota</taxon>
        <taxon>Clostridia</taxon>
        <taxon>Eubacteriales</taxon>
        <taxon>Eubacteriaceae</taxon>
        <taxon>Eubacterium</taxon>
    </lineage>
</organism>
<evidence type="ECO:0000256" key="5">
    <source>
        <dbReference type="ARBA" id="ARBA00022989"/>
    </source>
</evidence>
<dbReference type="CDD" id="cd01127">
    <property type="entry name" value="TrwB_TraG_TraD_VirD4"/>
    <property type="match status" value="1"/>
</dbReference>
<accession>A0A9D2MH45</accession>
<evidence type="ECO:0000313" key="9">
    <source>
        <dbReference type="Proteomes" id="UP000823877"/>
    </source>
</evidence>
<name>A0A9D2MH45_9FIRM</name>
<comment type="subcellular location">
    <subcellularLocation>
        <location evidence="1">Cell membrane</location>
        <topology evidence="1">Multi-pass membrane protein</topology>
    </subcellularLocation>
</comment>
<dbReference type="InterPro" id="IPR051539">
    <property type="entry name" value="T4SS-coupling_protein"/>
</dbReference>
<keyword evidence="6 7" id="KW-0472">Membrane</keyword>
<dbReference type="NCBIfam" id="NF045973">
    <property type="entry name" value="conju_CD1115"/>
    <property type="match status" value="1"/>
</dbReference>
<dbReference type="PANTHER" id="PTHR37937">
    <property type="entry name" value="CONJUGATIVE TRANSFER: DNA TRANSPORT"/>
    <property type="match status" value="1"/>
</dbReference>
<dbReference type="Proteomes" id="UP000823877">
    <property type="component" value="Unassembled WGS sequence"/>
</dbReference>